<feature type="compositionally biased region" description="Polar residues" evidence="1">
    <location>
        <begin position="245"/>
        <end position="257"/>
    </location>
</feature>
<evidence type="ECO:0000313" key="2">
    <source>
        <dbReference type="EMBL" id="USW57898.1"/>
    </source>
</evidence>
<reference evidence="2" key="1">
    <citation type="submission" date="2022-06" db="EMBL/GenBank/DDBJ databases">
        <title>Complete genome sequences of two strains of the flax pathogen Septoria linicola.</title>
        <authorList>
            <person name="Lapalu N."/>
            <person name="Simon A."/>
            <person name="Demenou B."/>
            <person name="Paumier D."/>
            <person name="Guillot M.-P."/>
            <person name="Gout L."/>
            <person name="Valade R."/>
        </authorList>
    </citation>
    <scope>NUCLEOTIDE SEQUENCE</scope>
    <source>
        <strain evidence="2">SE15195</strain>
    </source>
</reference>
<protein>
    <submittedName>
        <fullName evidence="2">Uncharacterized protein</fullName>
    </submittedName>
</protein>
<evidence type="ECO:0000313" key="3">
    <source>
        <dbReference type="Proteomes" id="UP001056384"/>
    </source>
</evidence>
<organism evidence="2 3">
    <name type="scientific">Septoria linicola</name>
    <dbReference type="NCBI Taxonomy" id="215465"/>
    <lineage>
        <taxon>Eukaryota</taxon>
        <taxon>Fungi</taxon>
        <taxon>Dikarya</taxon>
        <taxon>Ascomycota</taxon>
        <taxon>Pezizomycotina</taxon>
        <taxon>Dothideomycetes</taxon>
        <taxon>Dothideomycetidae</taxon>
        <taxon>Mycosphaerellales</taxon>
        <taxon>Mycosphaerellaceae</taxon>
        <taxon>Septoria</taxon>
    </lineage>
</organism>
<dbReference type="Proteomes" id="UP001056384">
    <property type="component" value="Chromosome 10"/>
</dbReference>
<feature type="compositionally biased region" description="Basic and acidic residues" evidence="1">
    <location>
        <begin position="1"/>
        <end position="11"/>
    </location>
</feature>
<dbReference type="EMBL" id="CP099427">
    <property type="protein sequence ID" value="USW57898.1"/>
    <property type="molecule type" value="Genomic_DNA"/>
</dbReference>
<gene>
    <name evidence="2" type="ORF">Slin15195_G112170</name>
</gene>
<evidence type="ECO:0000256" key="1">
    <source>
        <dbReference type="SAM" id="MobiDB-lite"/>
    </source>
</evidence>
<name>A0A9Q9B5K6_9PEZI</name>
<feature type="region of interest" description="Disordered" evidence="1">
    <location>
        <begin position="234"/>
        <end position="265"/>
    </location>
</feature>
<feature type="region of interest" description="Disordered" evidence="1">
    <location>
        <begin position="1"/>
        <end position="64"/>
    </location>
</feature>
<sequence>MDFVPRDDAHLPHQTTIHKPQPASSPFRSDEPSDEVIPQSPGNRDSHEKHGTPPPGALDTDHNPKVPVLVSQETAGKLLDVEKEAASTLASLPQAQIKSLTQLPNENASDAFIFRPLQSSAEHFVVNQTTVSAPLKRSNSDGRITFRGCQIGPKAEEILPCVDQLSGPITSPPHQQGYIDLTQESAPKVKAGDALVRSQVSGSTQKQQAFSTLRDPHGLRVKFPYYQRVGFAHRDVSHPERARRTTPSATSKAQQAQGREAATQDYQAAVSALMSLRQSHANPPRNVARTIATQHVSQQPQPTTSILPQIILAGQHHSIRRPQRIRYHPKSKAAQYIRAQMQQHRQIANASRRRLQRTLPKPTSSVHDRRVYRQGPYYASLPTAFGALYLARGCSDDSTTTSPYQNAGNAEADAIDLTQDDPLPGDLSSAVRNFPSSSCRKLQDEMNKWQTGHFAKWKTHGVVSSGSGHGLADSLPGLVLDREDGMDEEYEESVQEVLKVED</sequence>
<proteinExistence type="predicted"/>
<feature type="compositionally biased region" description="Polar residues" evidence="1">
    <location>
        <begin position="13"/>
        <end position="27"/>
    </location>
</feature>
<dbReference type="AlphaFoldDB" id="A0A9Q9B5K6"/>
<feature type="compositionally biased region" description="Basic and acidic residues" evidence="1">
    <location>
        <begin position="234"/>
        <end position="243"/>
    </location>
</feature>
<accession>A0A9Q9B5K6</accession>
<keyword evidence="3" id="KW-1185">Reference proteome</keyword>